<evidence type="ECO:0000256" key="5">
    <source>
        <dbReference type="ARBA" id="ARBA00022475"/>
    </source>
</evidence>
<dbReference type="PROSITE" id="PS51384">
    <property type="entry name" value="FAD_FR"/>
    <property type="match status" value="1"/>
</dbReference>
<dbReference type="STRING" id="5539.A0A3E2HBS8"/>
<comment type="subcellular location">
    <subcellularLocation>
        <location evidence="1">Cell membrane</location>
        <topology evidence="1">Multi-pass membrane protein</topology>
    </subcellularLocation>
</comment>
<evidence type="ECO:0000256" key="8">
    <source>
        <dbReference type="ARBA" id="ARBA00048483"/>
    </source>
</evidence>
<evidence type="ECO:0000256" key="4">
    <source>
        <dbReference type="ARBA" id="ARBA00022448"/>
    </source>
</evidence>
<accession>A0A3E2HBS8</accession>
<feature type="non-terminal residue" evidence="10">
    <location>
        <position position="1"/>
    </location>
</feature>
<dbReference type="EMBL" id="NCSJ02000090">
    <property type="protein sequence ID" value="RFU30868.1"/>
    <property type="molecule type" value="Genomic_DNA"/>
</dbReference>
<evidence type="ECO:0000259" key="9">
    <source>
        <dbReference type="PROSITE" id="PS51384"/>
    </source>
</evidence>
<dbReference type="EC" id="1.16.1.9" evidence="3"/>
<dbReference type="OMA" id="NPFTIAH"/>
<dbReference type="Pfam" id="PF08022">
    <property type="entry name" value="FAD_binding_8"/>
    <property type="match status" value="1"/>
</dbReference>
<evidence type="ECO:0000313" key="10">
    <source>
        <dbReference type="EMBL" id="RFU30868.1"/>
    </source>
</evidence>
<organism evidence="10 11">
    <name type="scientific">Scytalidium lignicola</name>
    <name type="common">Hyphomycete</name>
    <dbReference type="NCBI Taxonomy" id="5539"/>
    <lineage>
        <taxon>Eukaryota</taxon>
        <taxon>Fungi</taxon>
        <taxon>Dikarya</taxon>
        <taxon>Ascomycota</taxon>
        <taxon>Pezizomycotina</taxon>
        <taxon>Leotiomycetes</taxon>
        <taxon>Leotiomycetes incertae sedis</taxon>
        <taxon>Scytalidium</taxon>
    </lineage>
</organism>
<comment type="similarity">
    <text evidence="2">Belongs to the ferric reductase (FRE) family.</text>
</comment>
<comment type="caution">
    <text evidence="10">The sequence shown here is derived from an EMBL/GenBank/DDBJ whole genome shotgun (WGS) entry which is preliminary data.</text>
</comment>
<dbReference type="SUPFAM" id="SSF52343">
    <property type="entry name" value="Ferredoxin reductase-like, C-terminal NADP-linked domain"/>
    <property type="match status" value="1"/>
</dbReference>
<feature type="non-terminal residue" evidence="10">
    <location>
        <position position="430"/>
    </location>
</feature>
<dbReference type="InterPro" id="IPR017927">
    <property type="entry name" value="FAD-bd_FR_type"/>
</dbReference>
<evidence type="ECO:0000256" key="1">
    <source>
        <dbReference type="ARBA" id="ARBA00004651"/>
    </source>
</evidence>
<keyword evidence="5" id="KW-1003">Cell membrane</keyword>
<dbReference type="Gene3D" id="3.40.50.80">
    <property type="entry name" value="Nucleotide-binding domain of ferredoxin-NADP reductase (FNR) module"/>
    <property type="match status" value="1"/>
</dbReference>
<dbReference type="SUPFAM" id="SSF63380">
    <property type="entry name" value="Riboflavin synthase domain-like"/>
    <property type="match status" value="1"/>
</dbReference>
<dbReference type="PANTHER" id="PTHR32361">
    <property type="entry name" value="FERRIC/CUPRIC REDUCTASE TRANSMEMBRANE COMPONENT"/>
    <property type="match status" value="1"/>
</dbReference>
<dbReference type="Pfam" id="PF08030">
    <property type="entry name" value="NAD_binding_6"/>
    <property type="match status" value="1"/>
</dbReference>
<dbReference type="InterPro" id="IPR039261">
    <property type="entry name" value="FNR_nucleotide-bd"/>
</dbReference>
<gene>
    <name evidence="10" type="ORF">B7463_g5497</name>
</gene>
<dbReference type="InterPro" id="IPR051410">
    <property type="entry name" value="Ferric/Cupric_Reductase"/>
</dbReference>
<evidence type="ECO:0000256" key="6">
    <source>
        <dbReference type="ARBA" id="ARBA00022982"/>
    </source>
</evidence>
<dbReference type="InterPro" id="IPR013112">
    <property type="entry name" value="FAD-bd_8"/>
</dbReference>
<comment type="catalytic activity">
    <reaction evidence="8">
        <text>2 a Fe(II)-siderophore + NADP(+) + H(+) = 2 a Fe(III)-siderophore + NADPH</text>
        <dbReference type="Rhea" id="RHEA:28795"/>
        <dbReference type="Rhea" id="RHEA-COMP:11342"/>
        <dbReference type="Rhea" id="RHEA-COMP:11344"/>
        <dbReference type="ChEBI" id="CHEBI:15378"/>
        <dbReference type="ChEBI" id="CHEBI:29033"/>
        <dbReference type="ChEBI" id="CHEBI:29034"/>
        <dbReference type="ChEBI" id="CHEBI:57783"/>
        <dbReference type="ChEBI" id="CHEBI:58349"/>
        <dbReference type="EC" id="1.16.1.9"/>
    </reaction>
</comment>
<dbReference type="GO" id="GO:0005886">
    <property type="term" value="C:plasma membrane"/>
    <property type="evidence" value="ECO:0007669"/>
    <property type="project" value="UniProtKB-SubCell"/>
</dbReference>
<dbReference type="GO" id="GO:0006826">
    <property type="term" value="P:iron ion transport"/>
    <property type="evidence" value="ECO:0007669"/>
    <property type="project" value="TreeGrafter"/>
</dbReference>
<keyword evidence="5" id="KW-0472">Membrane</keyword>
<dbReference type="InterPro" id="IPR017938">
    <property type="entry name" value="Riboflavin_synthase-like_b-brl"/>
</dbReference>
<dbReference type="CDD" id="cd06186">
    <property type="entry name" value="NOX_Duox_like_FAD_NADP"/>
    <property type="match status" value="1"/>
</dbReference>
<proteinExistence type="inferred from homology"/>
<keyword evidence="4" id="KW-0813">Transport</keyword>
<dbReference type="GO" id="GO:0052851">
    <property type="term" value="F:ferric-chelate reductase (NADPH) activity"/>
    <property type="evidence" value="ECO:0007669"/>
    <property type="project" value="UniProtKB-EC"/>
</dbReference>
<dbReference type="Proteomes" id="UP000258309">
    <property type="component" value="Unassembled WGS sequence"/>
</dbReference>
<dbReference type="GO" id="GO:0006879">
    <property type="term" value="P:intracellular iron ion homeostasis"/>
    <property type="evidence" value="ECO:0007669"/>
    <property type="project" value="TreeGrafter"/>
</dbReference>
<evidence type="ECO:0000313" key="11">
    <source>
        <dbReference type="Proteomes" id="UP000258309"/>
    </source>
</evidence>
<sequence>MGWPYHFPSLTKEQSHARRLVLNRYGHYAQLSCLVPVVAYQLYRLASWVYTERRKTAIGYSAVPGSPVAKKFGDSTLGSLTRKWRKWKWWLEGEVAPGWGLREQWIGGLGWTAWLLFCCINETGDESLFLFIIDIAARKLDTVTEFAIVSHVPSSKLVKIIVPAPQSKLVRFRAAPGQHVYLSIPSESIPKSMPRAMIHELLFNPFSVANVSATDITLVVRALNGPTTIALKQLANLTKAKPPLNIEGPYGTSKNFPNLVENFDRILLVAGGVGATFILPIYQSLKEQLDVDSTSSSKITFIWSVRSAAEASWPVDSEERSIVNTDENIEVFVTRGKFDDADDTNEHVSRDGAVELEDLNRAEESIKIRGGHHRPHLQKIVDDAFSHGKEERVAILVCGPVEMAKELRTHVGDWVEKGRYVWWHDESFGW</sequence>
<evidence type="ECO:0000256" key="7">
    <source>
        <dbReference type="ARBA" id="ARBA00023002"/>
    </source>
</evidence>
<keyword evidence="7" id="KW-0560">Oxidoreductase</keyword>
<reference evidence="10 11" key="1">
    <citation type="submission" date="2018-05" db="EMBL/GenBank/DDBJ databases">
        <title>Draft genome sequence of Scytalidium lignicola DSM 105466, a ubiquitous saprotrophic fungus.</title>
        <authorList>
            <person name="Buettner E."/>
            <person name="Gebauer A.M."/>
            <person name="Hofrichter M."/>
            <person name="Liers C."/>
            <person name="Kellner H."/>
        </authorList>
    </citation>
    <scope>NUCLEOTIDE SEQUENCE [LARGE SCALE GENOMIC DNA]</scope>
    <source>
        <strain evidence="10 11">DSM 105466</strain>
    </source>
</reference>
<dbReference type="InterPro" id="IPR013121">
    <property type="entry name" value="Fe_red_NAD-bd_6"/>
</dbReference>
<keyword evidence="6" id="KW-0249">Electron transport</keyword>
<feature type="domain" description="FAD-binding FR-type" evidence="9">
    <location>
        <begin position="136"/>
        <end position="256"/>
    </location>
</feature>
<evidence type="ECO:0000256" key="3">
    <source>
        <dbReference type="ARBA" id="ARBA00012668"/>
    </source>
</evidence>
<evidence type="ECO:0000256" key="2">
    <source>
        <dbReference type="ARBA" id="ARBA00006278"/>
    </source>
</evidence>
<dbReference type="AlphaFoldDB" id="A0A3E2HBS8"/>
<name>A0A3E2HBS8_SCYLI</name>
<protein>
    <recommendedName>
        <fullName evidence="3">ferric-chelate reductase (NADPH)</fullName>
        <ecNumber evidence="3">1.16.1.9</ecNumber>
    </recommendedName>
</protein>
<dbReference type="PANTHER" id="PTHR32361:SF9">
    <property type="entry name" value="FERRIC REDUCTASE TRANSMEMBRANE COMPONENT 3-RELATED"/>
    <property type="match status" value="1"/>
</dbReference>
<keyword evidence="11" id="KW-1185">Reference proteome</keyword>
<dbReference type="OrthoDB" id="10006946at2759"/>
<dbReference type="GO" id="GO:0015677">
    <property type="term" value="P:copper ion import"/>
    <property type="evidence" value="ECO:0007669"/>
    <property type="project" value="TreeGrafter"/>
</dbReference>